<gene>
    <name evidence="1" type="ORF">BPOR_1055g00030</name>
</gene>
<evidence type="ECO:0000313" key="2">
    <source>
        <dbReference type="Proteomes" id="UP000297280"/>
    </source>
</evidence>
<keyword evidence="2" id="KW-1185">Reference proteome</keyword>
<comment type="caution">
    <text evidence="1">The sequence shown here is derived from an EMBL/GenBank/DDBJ whole genome shotgun (WGS) entry which is preliminary data.</text>
</comment>
<organism evidence="1 2">
    <name type="scientific">Botrytis porri</name>
    <dbReference type="NCBI Taxonomy" id="87229"/>
    <lineage>
        <taxon>Eukaryota</taxon>
        <taxon>Fungi</taxon>
        <taxon>Dikarya</taxon>
        <taxon>Ascomycota</taxon>
        <taxon>Pezizomycotina</taxon>
        <taxon>Leotiomycetes</taxon>
        <taxon>Helotiales</taxon>
        <taxon>Sclerotiniaceae</taxon>
        <taxon>Botrytis</taxon>
    </lineage>
</organism>
<proteinExistence type="predicted"/>
<dbReference type="EMBL" id="PQXO01001049">
    <property type="protein sequence ID" value="TGO81680.1"/>
    <property type="molecule type" value="Genomic_DNA"/>
</dbReference>
<accession>A0A4Z1KBX1</accession>
<dbReference type="Proteomes" id="UP000297280">
    <property type="component" value="Unassembled WGS sequence"/>
</dbReference>
<sequence>MILVDSVQNKANGQYFHWQCKYANFTLDIGRSGSMKGMYVDMYRKVSDNVQKLQRQYRNLKLHASE</sequence>
<reference evidence="1 2" key="1">
    <citation type="submission" date="2017-12" db="EMBL/GenBank/DDBJ databases">
        <title>Comparative genomics of Botrytis spp.</title>
        <authorList>
            <person name="Valero-Jimenez C.A."/>
            <person name="Tapia P."/>
            <person name="Veloso J."/>
            <person name="Silva-Moreno E."/>
            <person name="Staats M."/>
            <person name="Valdes J.H."/>
            <person name="Van Kan J.A.L."/>
        </authorList>
    </citation>
    <scope>NUCLEOTIDE SEQUENCE [LARGE SCALE GENOMIC DNA]</scope>
    <source>
        <strain evidence="1 2">MUCL3349</strain>
    </source>
</reference>
<dbReference type="AlphaFoldDB" id="A0A4Z1KBX1"/>
<name>A0A4Z1KBX1_9HELO</name>
<evidence type="ECO:0000313" key="1">
    <source>
        <dbReference type="EMBL" id="TGO81680.1"/>
    </source>
</evidence>
<protein>
    <submittedName>
        <fullName evidence="1">Uncharacterized protein</fullName>
    </submittedName>
</protein>